<evidence type="ECO:0000313" key="2">
    <source>
        <dbReference type="Proteomes" id="UP001222325"/>
    </source>
</evidence>
<proteinExistence type="predicted"/>
<comment type="caution">
    <text evidence="1">The sequence shown here is derived from an EMBL/GenBank/DDBJ whole genome shotgun (WGS) entry which is preliminary data.</text>
</comment>
<accession>A0AAD6XLH5</accession>
<evidence type="ECO:0008006" key="3">
    <source>
        <dbReference type="Google" id="ProtNLM"/>
    </source>
</evidence>
<organism evidence="1 2">
    <name type="scientific">Mycena belliarum</name>
    <dbReference type="NCBI Taxonomy" id="1033014"/>
    <lineage>
        <taxon>Eukaryota</taxon>
        <taxon>Fungi</taxon>
        <taxon>Dikarya</taxon>
        <taxon>Basidiomycota</taxon>
        <taxon>Agaricomycotina</taxon>
        <taxon>Agaricomycetes</taxon>
        <taxon>Agaricomycetidae</taxon>
        <taxon>Agaricales</taxon>
        <taxon>Marasmiineae</taxon>
        <taxon>Mycenaceae</taxon>
        <taxon>Mycena</taxon>
    </lineage>
</organism>
<dbReference type="Gene3D" id="3.30.420.40">
    <property type="match status" value="1"/>
</dbReference>
<evidence type="ECO:0000313" key="1">
    <source>
        <dbReference type="EMBL" id="KAJ7079565.1"/>
    </source>
</evidence>
<dbReference type="AlphaFoldDB" id="A0AAD6XLH5"/>
<dbReference type="SUPFAM" id="SSF53067">
    <property type="entry name" value="Actin-like ATPase domain"/>
    <property type="match status" value="2"/>
</dbReference>
<dbReference type="PANTHER" id="PTHR14187:SF5">
    <property type="entry name" value="HEAT SHOCK 70 KDA PROTEIN 12A"/>
    <property type="match status" value="1"/>
</dbReference>
<protein>
    <recommendedName>
        <fullName evidence="3">Actin-like ATPase domain-containing protein</fullName>
    </recommendedName>
</protein>
<name>A0AAD6XLH5_9AGAR</name>
<dbReference type="PANTHER" id="PTHR14187">
    <property type="entry name" value="ALPHA KINASE/ELONGATION FACTOR 2 KINASE"/>
    <property type="match status" value="1"/>
</dbReference>
<gene>
    <name evidence="1" type="ORF">B0H15DRAFT_953932</name>
</gene>
<reference evidence="1" key="1">
    <citation type="submission" date="2023-03" db="EMBL/GenBank/DDBJ databases">
        <title>Massive genome expansion in bonnet fungi (Mycena s.s.) driven by repeated elements and novel gene families across ecological guilds.</title>
        <authorList>
            <consortium name="Lawrence Berkeley National Laboratory"/>
            <person name="Harder C.B."/>
            <person name="Miyauchi S."/>
            <person name="Viragh M."/>
            <person name="Kuo A."/>
            <person name="Thoen E."/>
            <person name="Andreopoulos B."/>
            <person name="Lu D."/>
            <person name="Skrede I."/>
            <person name="Drula E."/>
            <person name="Henrissat B."/>
            <person name="Morin E."/>
            <person name="Kohler A."/>
            <person name="Barry K."/>
            <person name="LaButti K."/>
            <person name="Morin E."/>
            <person name="Salamov A."/>
            <person name="Lipzen A."/>
            <person name="Mereny Z."/>
            <person name="Hegedus B."/>
            <person name="Baldrian P."/>
            <person name="Stursova M."/>
            <person name="Weitz H."/>
            <person name="Taylor A."/>
            <person name="Grigoriev I.V."/>
            <person name="Nagy L.G."/>
            <person name="Martin F."/>
            <person name="Kauserud H."/>
        </authorList>
    </citation>
    <scope>NUCLEOTIDE SEQUENCE</scope>
    <source>
        <strain evidence="1">CBHHK173m</strain>
    </source>
</reference>
<sequence>MWHINPFSYAAAPYDDGYFPTAANPGTVGSHARQASQALDEAKLIPTCLLYDEHGRILAWGLEAKNASAMPGTSRFEWFKLFLDPRALRDDSTLDPRLPPLPPGKSAADLITDFLSCLWEYAREQITRDIGAIADLNAAEVWVTVPAAWDARGTALMRDAALAAGLVQRAHAGEDGWRARLKIITEPEAAAVHCAHLTDLYKLRPEQNFVVCDAGGGTVDLAVYKIIGDPAHLEIAEIAARSGASCGSLFLDLRFRALVQARLKDILTARVLLALFRRHRLARYRRHSFSSITQCIWMRHLWLILVPHSFSESDKLAYAGCADDDAIFYFNCFNVEDADDRAVGLINGQLAIPGRLLREAVFDPVVDDVLDLIVKQLAVSPPIDALLLVGGFSGSAYLKTRIEEAFGARIGVIARPADGDTATLRGAARYGLARPGGPGLVSQFVVPRSYVMKVKLPAEPEDRVRRPGYVRVNDAGVEVCENRCAPPSLLPLFPLPSLIPKFSLGIFRILRFEF</sequence>
<dbReference type="CDD" id="cd10170">
    <property type="entry name" value="ASKHA_NBD_HSP70"/>
    <property type="match status" value="1"/>
</dbReference>
<dbReference type="Proteomes" id="UP001222325">
    <property type="component" value="Unassembled WGS sequence"/>
</dbReference>
<dbReference type="InterPro" id="IPR043129">
    <property type="entry name" value="ATPase_NBD"/>
</dbReference>
<keyword evidence="2" id="KW-1185">Reference proteome</keyword>
<dbReference type="EMBL" id="JARJCN010000059">
    <property type="protein sequence ID" value="KAJ7079565.1"/>
    <property type="molecule type" value="Genomic_DNA"/>
</dbReference>